<keyword evidence="3" id="KW-1185">Reference proteome</keyword>
<name>A0A158IEF2_CABCO</name>
<sequence length="83" mass="9488">MKRLIVLWKIVKNDGRVLWRALRRPDRPRWLLPATVLLALYALAPFNIAVPLVGIVDDGVLVPLLLHLIVQCLPMRFRVARTG</sequence>
<evidence type="ECO:0008006" key="4">
    <source>
        <dbReference type="Google" id="ProtNLM"/>
    </source>
</evidence>
<evidence type="ECO:0000256" key="1">
    <source>
        <dbReference type="SAM" id="Phobius"/>
    </source>
</evidence>
<accession>A0A158IEF2</accession>
<proteinExistence type="predicted"/>
<reference evidence="3" key="1">
    <citation type="submission" date="2016-01" db="EMBL/GenBank/DDBJ databases">
        <authorList>
            <person name="Peeters C."/>
        </authorList>
    </citation>
    <scope>NUCLEOTIDE SEQUENCE [LARGE SCALE GENOMIC DNA]</scope>
</reference>
<gene>
    <name evidence="2" type="ORF">AWB70_04686</name>
</gene>
<dbReference type="RefSeq" id="WP_053569360.1">
    <property type="nucleotide sequence ID" value="NZ_FCNY02000012.1"/>
</dbReference>
<keyword evidence="1" id="KW-0472">Membrane</keyword>
<protein>
    <recommendedName>
        <fullName evidence="4">DUF1232 domain-containing protein</fullName>
    </recommendedName>
</protein>
<keyword evidence="1" id="KW-1133">Transmembrane helix</keyword>
<dbReference type="EMBL" id="FCNY02000012">
    <property type="protein sequence ID" value="SAL54992.1"/>
    <property type="molecule type" value="Genomic_DNA"/>
</dbReference>
<evidence type="ECO:0000313" key="3">
    <source>
        <dbReference type="Proteomes" id="UP000054740"/>
    </source>
</evidence>
<dbReference type="AlphaFoldDB" id="A0A158IEF2"/>
<evidence type="ECO:0000313" key="2">
    <source>
        <dbReference type="EMBL" id="SAL54992.1"/>
    </source>
</evidence>
<feature type="transmembrane region" description="Helical" evidence="1">
    <location>
        <begin position="30"/>
        <end position="54"/>
    </location>
</feature>
<dbReference type="Proteomes" id="UP000054740">
    <property type="component" value="Unassembled WGS sequence"/>
</dbReference>
<organism evidence="2 3">
    <name type="scientific">Caballeronia cordobensis</name>
    <name type="common">Burkholderia cordobensis</name>
    <dbReference type="NCBI Taxonomy" id="1353886"/>
    <lineage>
        <taxon>Bacteria</taxon>
        <taxon>Pseudomonadati</taxon>
        <taxon>Pseudomonadota</taxon>
        <taxon>Betaproteobacteria</taxon>
        <taxon>Burkholderiales</taxon>
        <taxon>Burkholderiaceae</taxon>
        <taxon>Caballeronia</taxon>
    </lineage>
</organism>
<keyword evidence="1" id="KW-0812">Transmembrane</keyword>